<evidence type="ECO:0000313" key="1">
    <source>
        <dbReference type="EMBL" id="KAJ9660563.1"/>
    </source>
</evidence>
<organism evidence="1 2">
    <name type="scientific">Neophaeococcomyces mojaviensis</name>
    <dbReference type="NCBI Taxonomy" id="3383035"/>
    <lineage>
        <taxon>Eukaryota</taxon>
        <taxon>Fungi</taxon>
        <taxon>Dikarya</taxon>
        <taxon>Ascomycota</taxon>
        <taxon>Pezizomycotina</taxon>
        <taxon>Eurotiomycetes</taxon>
        <taxon>Chaetothyriomycetidae</taxon>
        <taxon>Chaetothyriales</taxon>
        <taxon>Chaetothyriales incertae sedis</taxon>
        <taxon>Neophaeococcomyces</taxon>
    </lineage>
</organism>
<reference evidence="1" key="1">
    <citation type="submission" date="2022-10" db="EMBL/GenBank/DDBJ databases">
        <title>Culturing micro-colonial fungi from biological soil crusts in the Mojave desert and describing Neophaeococcomyces mojavensis, and introducing the new genera and species Taxawa tesnikishii.</title>
        <authorList>
            <person name="Kurbessoian T."/>
            <person name="Stajich J.E."/>
        </authorList>
    </citation>
    <scope>NUCLEOTIDE SEQUENCE</scope>
    <source>
        <strain evidence="1">JES_112</strain>
    </source>
</reference>
<comment type="caution">
    <text evidence="1">The sequence shown here is derived from an EMBL/GenBank/DDBJ whole genome shotgun (WGS) entry which is preliminary data.</text>
</comment>
<evidence type="ECO:0000313" key="2">
    <source>
        <dbReference type="Proteomes" id="UP001172386"/>
    </source>
</evidence>
<sequence length="658" mass="75552">MSVAYSYQPLKYDDSIRLLTVYGHLFSDSKEPLHCALTEVRLADEPQFLALSYAWGDPILDQHIHIQRHVGDGGGCCSEVQLSGLECCEDRPCLELVITSNLRDALLHIRQPYHDVVLWVDAVGIDQQNMSERNQQVKMMTQIYESASTVVVWLGCDDTFSSEAYDWLDSLRSELLKTMDYEDLAYRDYNSFIKAFKNLNTDKENYFDISNTEVRALLETFMRRSWWCRRWVVQEAVCARGAVIQSGHRMIEWELLEALSVALESGSFQVPQNLFLDMIYTVQSIRDISSMRQKRKSFHDASKLIYLFRTLEDSQATFPQDAVYSVLALFQPLSDSISVDYDRPVSDVYLNVIQLTLNEPTFFALLCEHRVAITVPESKSGWDEEERHIIPSWLPDLERRGPAKLVIHYEFYFASGFDHPMKPDVSLEGRTLILRSLYCTNVQILADNPDVATCEPDRYHWLRDWLLSSRRTLCTDTTITREEWIRCLSGNDINGVWYGWKVDVQDSELTAQGHQGLTTTMKAYDELPRTRKSLGDPKAQLCFVEDSEILLAAEAIVVMNSVIRMIQTGFQLCRFTCGRPGWVPETSLEGDTVHIPFGSRVPFVLRRYRADPSHDDNGLGKERYFTMVGTAYVHGVMAGELFEDEIEVEATAVTIYLY</sequence>
<name>A0ACC3AEJ0_9EURO</name>
<dbReference type="EMBL" id="JAPDRQ010000030">
    <property type="protein sequence ID" value="KAJ9660563.1"/>
    <property type="molecule type" value="Genomic_DNA"/>
</dbReference>
<gene>
    <name evidence="1" type="ORF">H2198_002500</name>
</gene>
<accession>A0ACC3AEJ0</accession>
<keyword evidence="2" id="KW-1185">Reference proteome</keyword>
<dbReference type="Proteomes" id="UP001172386">
    <property type="component" value="Unassembled WGS sequence"/>
</dbReference>
<proteinExistence type="predicted"/>
<protein>
    <submittedName>
        <fullName evidence="1">Uncharacterized protein</fullName>
    </submittedName>
</protein>